<dbReference type="AlphaFoldDB" id="A0A6J4T7F9"/>
<dbReference type="InterPro" id="IPR005490">
    <property type="entry name" value="LD_TPept_cat_dom"/>
</dbReference>
<dbReference type="PANTHER" id="PTHR41533:SF2">
    <property type="entry name" value="BLR7131 PROTEIN"/>
    <property type="match status" value="1"/>
</dbReference>
<evidence type="ECO:0000256" key="7">
    <source>
        <dbReference type="PROSITE-ProRule" id="PRU01373"/>
    </source>
</evidence>
<evidence type="ECO:0000256" key="4">
    <source>
        <dbReference type="ARBA" id="ARBA00022960"/>
    </source>
</evidence>
<dbReference type="EMBL" id="CADCVY010000109">
    <property type="protein sequence ID" value="CAA9515711.1"/>
    <property type="molecule type" value="Genomic_DNA"/>
</dbReference>
<evidence type="ECO:0000256" key="5">
    <source>
        <dbReference type="ARBA" id="ARBA00022984"/>
    </source>
</evidence>
<feature type="active site" description="Nucleophile" evidence="7">
    <location>
        <position position="350"/>
    </location>
</feature>
<dbReference type="Pfam" id="PF20142">
    <property type="entry name" value="Scaffold"/>
    <property type="match status" value="1"/>
</dbReference>
<feature type="signal peptide" evidence="8">
    <location>
        <begin position="1"/>
        <end position="26"/>
    </location>
</feature>
<dbReference type="CDD" id="cd16913">
    <property type="entry name" value="YkuD_like"/>
    <property type="match status" value="1"/>
</dbReference>
<evidence type="ECO:0000256" key="1">
    <source>
        <dbReference type="ARBA" id="ARBA00004752"/>
    </source>
</evidence>
<evidence type="ECO:0000313" key="10">
    <source>
        <dbReference type="EMBL" id="CAA9515711.1"/>
    </source>
</evidence>
<evidence type="ECO:0000256" key="2">
    <source>
        <dbReference type="ARBA" id="ARBA00005992"/>
    </source>
</evidence>
<keyword evidence="6 7" id="KW-0961">Cell wall biogenesis/degradation</keyword>
<sequence>MRVGHIWRSAMIGAAALLAAPLPAQPAAPAMAPAASQLAIDLFYTSRNGPLVWFASADTRAAAAKLSVLLRRAEIDGLAEGPAMAASVAAAIARGQPADDRIISSAWVRYVQAVKAPVPGVHYGDPALALRAPSVEAILSEARLAASLSVLVDQVAAVNPLYAALRDTAASAGAAADPRVRATLDRLRLIPATGRAILVDAASAQLWMLEDGRPVDTMKVIVGKKKSATPLLAGTIHYITFNPYWNLPDDVARVNVAPLVIKRGVKYLKAARYVTADGFGQQAELVDATSIDWKAVAAGEAPVHLRQLPGANNMMGAMKFGFVNDFDIFLHDTPGKTLFAKGDRTLSMGCVRLEHADRLAHWLLGREPEAPSPDPEQHVQLETGMPVYVSYLTAKVEDGRLAFAEDVYGLDPKVEVAAIDSATAPN</sequence>
<evidence type="ECO:0000256" key="8">
    <source>
        <dbReference type="SAM" id="SignalP"/>
    </source>
</evidence>
<feature type="active site" description="Proton donor/acceptor" evidence="7">
    <location>
        <position position="331"/>
    </location>
</feature>
<dbReference type="SUPFAM" id="SSF141523">
    <property type="entry name" value="L,D-transpeptidase catalytic domain-like"/>
    <property type="match status" value="1"/>
</dbReference>
<organism evidence="10">
    <name type="scientific">uncultured Sphingomonas sp</name>
    <dbReference type="NCBI Taxonomy" id="158754"/>
    <lineage>
        <taxon>Bacteria</taxon>
        <taxon>Pseudomonadati</taxon>
        <taxon>Pseudomonadota</taxon>
        <taxon>Alphaproteobacteria</taxon>
        <taxon>Sphingomonadales</taxon>
        <taxon>Sphingomonadaceae</taxon>
        <taxon>Sphingomonas</taxon>
        <taxon>environmental samples</taxon>
    </lineage>
</organism>
<dbReference type="GO" id="GO:0009252">
    <property type="term" value="P:peptidoglycan biosynthetic process"/>
    <property type="evidence" value="ECO:0007669"/>
    <property type="project" value="UniProtKB-UniPathway"/>
</dbReference>
<keyword evidence="3" id="KW-0808">Transferase</keyword>
<keyword evidence="8" id="KW-0732">Signal</keyword>
<dbReference type="InterPro" id="IPR038063">
    <property type="entry name" value="Transpep_catalytic_dom"/>
</dbReference>
<proteinExistence type="inferred from homology"/>
<dbReference type="PANTHER" id="PTHR41533">
    <property type="entry name" value="L,D-TRANSPEPTIDASE HI_1667-RELATED"/>
    <property type="match status" value="1"/>
</dbReference>
<protein>
    <submittedName>
        <fullName evidence="10">Diguanylate cyclase/phosphodiesterase (GGDEF &amp; EAL domains) with PAS/PAC sensor(S)</fullName>
    </submittedName>
</protein>
<dbReference type="UniPathway" id="UPA00219"/>
<dbReference type="PROSITE" id="PS52029">
    <property type="entry name" value="LD_TPASE"/>
    <property type="match status" value="1"/>
</dbReference>
<dbReference type="Gene3D" id="2.40.440.10">
    <property type="entry name" value="L,D-transpeptidase catalytic domain-like"/>
    <property type="match status" value="1"/>
</dbReference>
<evidence type="ECO:0000256" key="6">
    <source>
        <dbReference type="ARBA" id="ARBA00023316"/>
    </source>
</evidence>
<dbReference type="GO" id="GO:0004180">
    <property type="term" value="F:carboxypeptidase activity"/>
    <property type="evidence" value="ECO:0007669"/>
    <property type="project" value="UniProtKB-ARBA"/>
</dbReference>
<keyword evidence="5 7" id="KW-0573">Peptidoglycan synthesis</keyword>
<dbReference type="GO" id="GO:0016740">
    <property type="term" value="F:transferase activity"/>
    <property type="evidence" value="ECO:0007669"/>
    <property type="project" value="UniProtKB-KW"/>
</dbReference>
<accession>A0A6J4T7F9</accession>
<feature type="domain" description="L,D-TPase catalytic" evidence="9">
    <location>
        <begin position="195"/>
        <end position="390"/>
    </location>
</feature>
<evidence type="ECO:0000259" key="9">
    <source>
        <dbReference type="PROSITE" id="PS52029"/>
    </source>
</evidence>
<dbReference type="InterPro" id="IPR045380">
    <property type="entry name" value="LD_TPept_scaffold_dom"/>
</dbReference>
<dbReference type="Pfam" id="PF03734">
    <property type="entry name" value="YkuD"/>
    <property type="match status" value="1"/>
</dbReference>
<keyword evidence="4 7" id="KW-0133">Cell shape</keyword>
<name>A0A6J4T7F9_9SPHN</name>
<feature type="chain" id="PRO_5026996880" evidence="8">
    <location>
        <begin position="27"/>
        <end position="426"/>
    </location>
</feature>
<gene>
    <name evidence="10" type="ORF">AVDCRST_MAG44-1691</name>
</gene>
<comment type="similarity">
    <text evidence="2">Belongs to the YkuD family.</text>
</comment>
<dbReference type="GO" id="GO:0008360">
    <property type="term" value="P:regulation of cell shape"/>
    <property type="evidence" value="ECO:0007669"/>
    <property type="project" value="UniProtKB-UniRule"/>
</dbReference>
<reference evidence="10" key="1">
    <citation type="submission" date="2020-02" db="EMBL/GenBank/DDBJ databases">
        <authorList>
            <person name="Meier V. D."/>
        </authorList>
    </citation>
    <scope>NUCLEOTIDE SEQUENCE</scope>
    <source>
        <strain evidence="10">AVDCRST_MAG44</strain>
    </source>
</reference>
<evidence type="ECO:0000256" key="3">
    <source>
        <dbReference type="ARBA" id="ARBA00022679"/>
    </source>
</evidence>
<dbReference type="GO" id="GO:0071555">
    <property type="term" value="P:cell wall organization"/>
    <property type="evidence" value="ECO:0007669"/>
    <property type="project" value="UniProtKB-UniRule"/>
</dbReference>
<dbReference type="InterPro" id="IPR052905">
    <property type="entry name" value="LD-transpeptidase_YkuD-like"/>
</dbReference>
<comment type="pathway">
    <text evidence="1 7">Cell wall biogenesis; peptidoglycan biosynthesis.</text>
</comment>